<evidence type="ECO:0000313" key="3">
    <source>
        <dbReference type="Proteomes" id="UP000653076"/>
    </source>
</evidence>
<reference evidence="2 3" key="1">
    <citation type="submission" date="2021-01" db="EMBL/GenBank/DDBJ databases">
        <title>Whole genome shotgun sequence of Verrucosispora qiuiae NBRC 106684.</title>
        <authorList>
            <person name="Komaki H."/>
            <person name="Tamura T."/>
        </authorList>
    </citation>
    <scope>NUCLEOTIDE SEQUENCE [LARGE SCALE GENOMIC DNA]</scope>
    <source>
        <strain evidence="2 3">NBRC 106684</strain>
    </source>
</reference>
<keyword evidence="3" id="KW-1185">Reference proteome</keyword>
<dbReference type="InterPro" id="IPR054239">
    <property type="entry name" value="DUF6966"/>
</dbReference>
<comment type="caution">
    <text evidence="2">The sequence shown here is derived from an EMBL/GenBank/DDBJ whole genome shotgun (WGS) entry which is preliminary data.</text>
</comment>
<dbReference type="EMBL" id="BOPC01000036">
    <property type="protein sequence ID" value="GIJ27683.1"/>
    <property type="molecule type" value="Genomic_DNA"/>
</dbReference>
<dbReference type="Pfam" id="PF22294">
    <property type="entry name" value="DUF6966"/>
    <property type="match status" value="1"/>
</dbReference>
<dbReference type="RefSeq" id="WP_372444357.1">
    <property type="nucleotide sequence ID" value="NZ_BOPC01000036.1"/>
</dbReference>
<organism evidence="2 3">
    <name type="scientific">Micromonospora qiuiae</name>
    <dbReference type="NCBI Taxonomy" id="502268"/>
    <lineage>
        <taxon>Bacteria</taxon>
        <taxon>Bacillati</taxon>
        <taxon>Actinomycetota</taxon>
        <taxon>Actinomycetes</taxon>
        <taxon>Micromonosporales</taxon>
        <taxon>Micromonosporaceae</taxon>
        <taxon>Micromonospora</taxon>
    </lineage>
</organism>
<proteinExistence type="predicted"/>
<evidence type="ECO:0000259" key="1">
    <source>
        <dbReference type="Pfam" id="PF22294"/>
    </source>
</evidence>
<feature type="domain" description="DUF6966" evidence="1">
    <location>
        <begin position="10"/>
        <end position="62"/>
    </location>
</feature>
<accession>A0ABQ4JBY8</accession>
<gene>
    <name evidence="2" type="ORF">Vqi01_28450</name>
</gene>
<evidence type="ECO:0000313" key="2">
    <source>
        <dbReference type="EMBL" id="GIJ27683.1"/>
    </source>
</evidence>
<name>A0ABQ4JBY8_9ACTN</name>
<protein>
    <recommendedName>
        <fullName evidence="1">DUF6966 domain-containing protein</fullName>
    </recommendedName>
</protein>
<sequence>MAGAAPSGADWSPILANLALRLEEAGTDRARRVSVLREILVMYQGGMAGFQDLVLQDRNGVYPQHEPFHRLRRQLVEKAIREL</sequence>
<dbReference type="Proteomes" id="UP000653076">
    <property type="component" value="Unassembled WGS sequence"/>
</dbReference>